<dbReference type="InterPro" id="IPR036770">
    <property type="entry name" value="Ankyrin_rpt-contain_sf"/>
</dbReference>
<dbReference type="Pfam" id="PF12796">
    <property type="entry name" value="Ank_2"/>
    <property type="match status" value="1"/>
</dbReference>
<accession>A0A6C0J365</accession>
<protein>
    <submittedName>
        <fullName evidence="1">Uncharacterized protein</fullName>
    </submittedName>
</protein>
<dbReference type="SMART" id="SM00248">
    <property type="entry name" value="ANK"/>
    <property type="match status" value="2"/>
</dbReference>
<dbReference type="PROSITE" id="PS50088">
    <property type="entry name" value="ANK_REPEAT"/>
    <property type="match status" value="2"/>
</dbReference>
<dbReference type="AlphaFoldDB" id="A0A6C0J365"/>
<proteinExistence type="predicted"/>
<reference evidence="1" key="1">
    <citation type="journal article" date="2020" name="Nature">
        <title>Giant virus diversity and host interactions through global metagenomics.</title>
        <authorList>
            <person name="Schulz F."/>
            <person name="Roux S."/>
            <person name="Paez-Espino D."/>
            <person name="Jungbluth S."/>
            <person name="Walsh D.A."/>
            <person name="Denef V.J."/>
            <person name="McMahon K.D."/>
            <person name="Konstantinidis K.T."/>
            <person name="Eloe-Fadrosh E.A."/>
            <person name="Kyrpides N.C."/>
            <person name="Woyke T."/>
        </authorList>
    </citation>
    <scope>NUCLEOTIDE SEQUENCE</scope>
    <source>
        <strain evidence="1">GVMAG-M-3300025860-12</strain>
    </source>
</reference>
<sequence length="342" mass="40561">MTDHNEYDILEHTKNILSSINTTSKTMDKIRQLKKVLKLLRNNSNTYDLKNLLQLTEQEYNKNLDIHNTFRLISINDIENIKNINNINFTQLNEEGNTILHHCIKIGDIEILNELLKKGGKIDSINGNGHTLLEYACLIQDPNIIKILISLGANIKKHIFFRKGNYNKYLFKEDIDLAIILKVLTLNSIFQKEYKTFIFLEHFFNINQFIGLEKYTIKNILLGLEKMFENKNTYQTYKNIIIEELEYFDFNFQNNIKNCYEDKVDILLVNLIPFINYPFSLSCSFILFNEIEFKINSIIKDNKKNYKNLLLNYIFTNYIENKLFTEDYIGIIVYRILEKNKI</sequence>
<organism evidence="1">
    <name type="scientific">viral metagenome</name>
    <dbReference type="NCBI Taxonomy" id="1070528"/>
    <lineage>
        <taxon>unclassified sequences</taxon>
        <taxon>metagenomes</taxon>
        <taxon>organismal metagenomes</taxon>
    </lineage>
</organism>
<dbReference type="EMBL" id="MN740323">
    <property type="protein sequence ID" value="QHU00109.1"/>
    <property type="molecule type" value="Genomic_DNA"/>
</dbReference>
<evidence type="ECO:0000313" key="1">
    <source>
        <dbReference type="EMBL" id="QHU00109.1"/>
    </source>
</evidence>
<dbReference type="SUPFAM" id="SSF48403">
    <property type="entry name" value="Ankyrin repeat"/>
    <property type="match status" value="1"/>
</dbReference>
<dbReference type="Gene3D" id="1.25.40.20">
    <property type="entry name" value="Ankyrin repeat-containing domain"/>
    <property type="match status" value="1"/>
</dbReference>
<name>A0A6C0J365_9ZZZZ</name>
<dbReference type="InterPro" id="IPR002110">
    <property type="entry name" value="Ankyrin_rpt"/>
</dbReference>
<dbReference type="PROSITE" id="PS50297">
    <property type="entry name" value="ANK_REP_REGION"/>
    <property type="match status" value="2"/>
</dbReference>